<keyword evidence="1" id="KW-0378">Hydrolase</keyword>
<protein>
    <submittedName>
        <fullName evidence="3">Sortase</fullName>
    </submittedName>
</protein>
<evidence type="ECO:0000256" key="1">
    <source>
        <dbReference type="ARBA" id="ARBA00022801"/>
    </source>
</evidence>
<evidence type="ECO:0000256" key="2">
    <source>
        <dbReference type="SAM" id="Phobius"/>
    </source>
</evidence>
<proteinExistence type="predicted"/>
<dbReference type="AlphaFoldDB" id="A0A4Y3KMQ9"/>
<dbReference type="InterPro" id="IPR023365">
    <property type="entry name" value="Sortase_dom-sf"/>
</dbReference>
<name>A0A4Y3KMQ9_9CELL</name>
<feature type="transmembrane region" description="Helical" evidence="2">
    <location>
        <begin position="272"/>
        <end position="294"/>
    </location>
</feature>
<gene>
    <name evidence="3" type="ORF">CGE01nite_24140</name>
</gene>
<organism evidence="3 4">
    <name type="scientific">Cellulomonas gelida</name>
    <dbReference type="NCBI Taxonomy" id="1712"/>
    <lineage>
        <taxon>Bacteria</taxon>
        <taxon>Bacillati</taxon>
        <taxon>Actinomycetota</taxon>
        <taxon>Actinomycetes</taxon>
        <taxon>Micrococcales</taxon>
        <taxon>Cellulomonadaceae</taxon>
        <taxon>Cellulomonas</taxon>
    </lineage>
</organism>
<dbReference type="InterPro" id="IPR005754">
    <property type="entry name" value="Sortase"/>
</dbReference>
<keyword evidence="2" id="KW-1133">Transmembrane helix</keyword>
<feature type="transmembrane region" description="Helical" evidence="2">
    <location>
        <begin position="245"/>
        <end position="266"/>
    </location>
</feature>
<accession>A0A4Y3KMQ9</accession>
<dbReference type="Pfam" id="PF04203">
    <property type="entry name" value="Sortase"/>
    <property type="match status" value="1"/>
</dbReference>
<reference evidence="3 4" key="1">
    <citation type="submission" date="2019-06" db="EMBL/GenBank/DDBJ databases">
        <title>Whole genome shotgun sequence of Cellulomonas gelida NBRC 3748.</title>
        <authorList>
            <person name="Hosoyama A."/>
            <person name="Uohara A."/>
            <person name="Ohji S."/>
            <person name="Ichikawa N."/>
        </authorList>
    </citation>
    <scope>NUCLEOTIDE SEQUENCE [LARGE SCALE GENOMIC DNA]</scope>
    <source>
        <strain evidence="3 4">NBRC 3748</strain>
    </source>
</reference>
<dbReference type="Gene3D" id="2.40.260.10">
    <property type="entry name" value="Sortase"/>
    <property type="match status" value="1"/>
</dbReference>
<dbReference type="Proteomes" id="UP000320461">
    <property type="component" value="Unassembled WGS sequence"/>
</dbReference>
<dbReference type="EMBL" id="BJLQ01000027">
    <property type="protein sequence ID" value="GEA85163.1"/>
    <property type="molecule type" value="Genomic_DNA"/>
</dbReference>
<keyword evidence="4" id="KW-1185">Reference proteome</keyword>
<keyword evidence="2" id="KW-0812">Transmembrane</keyword>
<comment type="caution">
    <text evidence="3">The sequence shown here is derived from an EMBL/GenBank/DDBJ whole genome shotgun (WGS) entry which is preliminary data.</text>
</comment>
<evidence type="ECO:0000313" key="4">
    <source>
        <dbReference type="Proteomes" id="UP000320461"/>
    </source>
</evidence>
<sequence length="298" mass="30692">MTTTAHRLDVALAPVPPSERSRLLGTTLAIVAALAVGVVVNAVLLSPLHHARDQRLAYASFRYDLANGTAPVGQVTPSDELLALGTPVAIVQIPRLGVDEVVLEGTTSSVLKSGPGHRRDTVLPGQAGPSVVMGRAAAYGGVFGSIAALRAGDTVLTTTGQGTSTYVVSGVRRPGDPLPDPLASGDGRLTLVSASGSRWAPDSLVRVDAELVTPSLPTPVGVLARTVLGDDEAAFAGERSAWPTFLLALVALAGAAVLVVVMRRWWGRWQAWVVGLPLVGVCAAMAAGELFSLLPNLV</sequence>
<dbReference type="RefSeq" id="WP_141371205.1">
    <property type="nucleotide sequence ID" value="NZ_BJLQ01000027.1"/>
</dbReference>
<dbReference type="GO" id="GO:0016787">
    <property type="term" value="F:hydrolase activity"/>
    <property type="evidence" value="ECO:0007669"/>
    <property type="project" value="UniProtKB-KW"/>
</dbReference>
<dbReference type="OrthoDB" id="5242879at2"/>
<feature type="transmembrane region" description="Helical" evidence="2">
    <location>
        <begin position="23"/>
        <end position="45"/>
    </location>
</feature>
<evidence type="ECO:0000313" key="3">
    <source>
        <dbReference type="EMBL" id="GEA85163.1"/>
    </source>
</evidence>
<keyword evidence="2" id="KW-0472">Membrane</keyword>
<dbReference type="SUPFAM" id="SSF63817">
    <property type="entry name" value="Sortase"/>
    <property type="match status" value="1"/>
</dbReference>